<dbReference type="InterPro" id="IPR011990">
    <property type="entry name" value="TPR-like_helical_dom_sf"/>
</dbReference>
<evidence type="ECO:0000256" key="2">
    <source>
        <dbReference type="ARBA" id="ARBA00012118"/>
    </source>
</evidence>
<dbReference type="GeneID" id="120277840"/>
<dbReference type="PANTHER" id="PTHR47926:SF347">
    <property type="entry name" value="PENTATRICOPEPTIDE REPEAT-CONTAINING PROTEIN"/>
    <property type="match status" value="1"/>
</dbReference>
<evidence type="ECO:0000256" key="4">
    <source>
        <dbReference type="ARBA" id="ARBA00022679"/>
    </source>
</evidence>
<feature type="repeat" description="PPR" evidence="12">
    <location>
        <begin position="117"/>
        <end position="151"/>
    </location>
</feature>
<dbReference type="GO" id="GO:0071897">
    <property type="term" value="P:DNA biosynthetic process"/>
    <property type="evidence" value="ECO:0007669"/>
    <property type="project" value="UniProtKB-KW"/>
</dbReference>
<dbReference type="AlphaFoldDB" id="A0AB40CKK8"/>
<protein>
    <recommendedName>
        <fullName evidence="2">thymidine kinase</fullName>
        <ecNumber evidence="2">2.7.1.21</ecNumber>
    </recommendedName>
</protein>
<evidence type="ECO:0000256" key="6">
    <source>
        <dbReference type="ARBA" id="ARBA00022737"/>
    </source>
</evidence>
<dbReference type="FunFam" id="1.25.40.10:FF:000090">
    <property type="entry name" value="Pentatricopeptide repeat-containing protein, chloroplastic"/>
    <property type="match status" value="1"/>
</dbReference>
<evidence type="ECO:0000256" key="3">
    <source>
        <dbReference type="ARBA" id="ARBA00022634"/>
    </source>
</evidence>
<evidence type="ECO:0000256" key="5">
    <source>
        <dbReference type="ARBA" id="ARBA00022723"/>
    </source>
</evidence>
<dbReference type="FunFam" id="3.30.60.20:FF:000051">
    <property type="entry name" value="Thymidine kinase"/>
    <property type="match status" value="1"/>
</dbReference>
<dbReference type="GO" id="GO:0003723">
    <property type="term" value="F:RNA binding"/>
    <property type="evidence" value="ECO:0007669"/>
    <property type="project" value="InterPro"/>
</dbReference>
<accession>A0AB40CKK8</accession>
<keyword evidence="4" id="KW-0808">Transferase</keyword>
<dbReference type="GO" id="GO:0042802">
    <property type="term" value="F:identical protein binding"/>
    <property type="evidence" value="ECO:0007669"/>
    <property type="project" value="UniProtKB-ARBA"/>
</dbReference>
<evidence type="ECO:0000256" key="12">
    <source>
        <dbReference type="PROSITE-ProRule" id="PRU00708"/>
    </source>
</evidence>
<evidence type="ECO:0000313" key="13">
    <source>
        <dbReference type="Proteomes" id="UP001515500"/>
    </source>
</evidence>
<keyword evidence="6" id="KW-0677">Repeat</keyword>
<dbReference type="Gene3D" id="3.30.60.20">
    <property type="match status" value="1"/>
</dbReference>
<dbReference type="GO" id="GO:0004797">
    <property type="term" value="F:thymidine kinase activity"/>
    <property type="evidence" value="ECO:0007669"/>
    <property type="project" value="UniProtKB-EC"/>
</dbReference>
<dbReference type="EC" id="2.7.1.21" evidence="2"/>
<dbReference type="InterPro" id="IPR001267">
    <property type="entry name" value="Thymidine_kinase"/>
</dbReference>
<dbReference type="FunFam" id="3.40.50.300:FF:000948">
    <property type="entry name" value="Thymidine kinase"/>
    <property type="match status" value="1"/>
</dbReference>
<dbReference type="SUPFAM" id="SSF52540">
    <property type="entry name" value="P-loop containing nucleoside triphosphate hydrolases"/>
    <property type="match status" value="1"/>
</dbReference>
<dbReference type="Pfam" id="PF00265">
    <property type="entry name" value="TK"/>
    <property type="match status" value="1"/>
</dbReference>
<keyword evidence="9" id="KW-0862">Zinc</keyword>
<keyword evidence="5" id="KW-0479">Metal-binding</keyword>
<evidence type="ECO:0000256" key="11">
    <source>
        <dbReference type="ARBA" id="ARBA00048254"/>
    </source>
</evidence>
<dbReference type="Gene3D" id="3.40.50.300">
    <property type="entry name" value="P-loop containing nucleotide triphosphate hydrolases"/>
    <property type="match status" value="1"/>
</dbReference>
<dbReference type="NCBIfam" id="TIGR00756">
    <property type="entry name" value="PPR"/>
    <property type="match status" value="2"/>
</dbReference>
<dbReference type="RefSeq" id="XP_039140610.1">
    <property type="nucleotide sequence ID" value="XM_039284676.1"/>
</dbReference>
<evidence type="ECO:0000256" key="7">
    <source>
        <dbReference type="ARBA" id="ARBA00022741"/>
    </source>
</evidence>
<evidence type="ECO:0000256" key="8">
    <source>
        <dbReference type="ARBA" id="ARBA00022777"/>
    </source>
</evidence>
<dbReference type="PROSITE" id="PS51375">
    <property type="entry name" value="PPR"/>
    <property type="match status" value="2"/>
</dbReference>
<name>A0AB40CKK8_DIOCR</name>
<keyword evidence="10" id="KW-0067">ATP-binding</keyword>
<dbReference type="InterPro" id="IPR020633">
    <property type="entry name" value="Thymidine_kinase_CS"/>
</dbReference>
<dbReference type="GO" id="GO:0009451">
    <property type="term" value="P:RNA modification"/>
    <property type="evidence" value="ECO:0007669"/>
    <property type="project" value="InterPro"/>
</dbReference>
<keyword evidence="7" id="KW-0547">Nucleotide-binding</keyword>
<reference evidence="14" key="1">
    <citation type="submission" date="2025-08" db="UniProtKB">
        <authorList>
            <consortium name="RefSeq"/>
        </authorList>
    </citation>
    <scope>IDENTIFICATION</scope>
</reference>
<organism evidence="13 14">
    <name type="scientific">Dioscorea cayennensis subsp. rotundata</name>
    <name type="common">White Guinea yam</name>
    <name type="synonym">Dioscorea rotundata</name>
    <dbReference type="NCBI Taxonomy" id="55577"/>
    <lineage>
        <taxon>Eukaryota</taxon>
        <taxon>Viridiplantae</taxon>
        <taxon>Streptophyta</taxon>
        <taxon>Embryophyta</taxon>
        <taxon>Tracheophyta</taxon>
        <taxon>Spermatophyta</taxon>
        <taxon>Magnoliopsida</taxon>
        <taxon>Liliopsida</taxon>
        <taxon>Dioscoreales</taxon>
        <taxon>Dioscoreaceae</taxon>
        <taxon>Dioscorea</taxon>
    </lineage>
</organism>
<dbReference type="InterPro" id="IPR046848">
    <property type="entry name" value="E_motif"/>
</dbReference>
<keyword evidence="13" id="KW-1185">Reference proteome</keyword>
<dbReference type="InterPro" id="IPR027417">
    <property type="entry name" value="P-loop_NTPase"/>
</dbReference>
<evidence type="ECO:0000256" key="9">
    <source>
        <dbReference type="ARBA" id="ARBA00022833"/>
    </source>
</evidence>
<dbReference type="Gene3D" id="1.25.40.10">
    <property type="entry name" value="Tetratricopeptide repeat domain"/>
    <property type="match status" value="3"/>
</dbReference>
<proteinExistence type="inferred from homology"/>
<comment type="similarity">
    <text evidence="1">Belongs to the thymidine kinase family.</text>
</comment>
<dbReference type="PANTHER" id="PTHR47926">
    <property type="entry name" value="PENTATRICOPEPTIDE REPEAT-CONTAINING PROTEIN"/>
    <property type="match status" value="1"/>
</dbReference>
<dbReference type="InterPro" id="IPR046960">
    <property type="entry name" value="PPR_At4g14850-like_plant"/>
</dbReference>
<dbReference type="Pfam" id="PF20431">
    <property type="entry name" value="E_motif"/>
    <property type="match status" value="1"/>
</dbReference>
<dbReference type="GO" id="GO:0046872">
    <property type="term" value="F:metal ion binding"/>
    <property type="evidence" value="ECO:0007669"/>
    <property type="project" value="UniProtKB-KW"/>
</dbReference>
<feature type="repeat" description="PPR" evidence="12">
    <location>
        <begin position="219"/>
        <end position="253"/>
    </location>
</feature>
<dbReference type="Pfam" id="PF13041">
    <property type="entry name" value="PPR_2"/>
    <property type="match status" value="1"/>
</dbReference>
<sequence>MLFRSQRSFSVSSLPFRRCKAVNEELRNLCFTGRLPQAVELLCHHLRSCVDPRTYALLLQESIHWKESKLGRRIHAQMLVAGFSPDEYLRTKLVIFYAKVGDLWTARQLFDRIPERNLIQWNAMISGYVLKGLEQEGLNVYYSMRSVGLAPDQFTFASVFRACARLALLEHGKRAHAVMIKNHLKKANVIVSSALVDMYLKCSSLDDGHRAFDVSLQRNVVTWTALISGYGQHGQVAEVLELFHQMITEGFRPNSVTFLALLSACSHGGLIDAGWSYFNSMEAVYDIRPTGEHYAAMVDMLGRAGRLHEAYEFVKMSPCNEHSVIWGALLGACRIHGDMELIRLAANKFLEMQPKNVGKYIVLSNTFANNGMWDDVADVRRKITKLQIKKEPAWSSIELQGVVHTFLVRDNTHEEIGKIYETIRSIGCALAEAGCVSSMKVDCCVGHKHVHLMLWGEPQLIEICFRLKEISSIEFFTCSAKEDNVCVYCSFLWIIFSTRGILYHICVTPCCSGFHGFQRSRYSTMQHIAAQVQAMLMVKRYIMFAVEDSHANVYDLLFYTSGENDVVNWGIKYQCHSQGMIKSFFLVGWLMIESLLYFPLSSSSISTSKVAEWIFMFALCSRCIDLKPWLTVNSFRSTLNPPKWMRMYSVSRMSSLLLHHPVALSKPPPSMLLPVSSTNPRSPWKIRFASRAYAVTHSPSFGEIHVIVGPMFAGKTTALIQRVQLETDQGRRAAMIKSDKDTRYGLDSIVSHDGVKMPCWALPDLSSFPAKVGPLAYDELDVIGIDEAQFFGDLYDFCRNAADHDGKTVVVAGLDGDYLRRRFGSVLDLIPIADSVTKLTARCGLCEQRAYFTLRKTNDTEKELIGGADVYMPVCRQHYVKGQIVVEAARIVLESQKIKL</sequence>
<comment type="catalytic activity">
    <reaction evidence="11">
        <text>thymidine + ATP = dTMP + ADP + H(+)</text>
        <dbReference type="Rhea" id="RHEA:19129"/>
        <dbReference type="ChEBI" id="CHEBI:15378"/>
        <dbReference type="ChEBI" id="CHEBI:17748"/>
        <dbReference type="ChEBI" id="CHEBI:30616"/>
        <dbReference type="ChEBI" id="CHEBI:63528"/>
        <dbReference type="ChEBI" id="CHEBI:456216"/>
        <dbReference type="EC" id="2.7.1.21"/>
    </reaction>
</comment>
<dbReference type="GO" id="GO:0005524">
    <property type="term" value="F:ATP binding"/>
    <property type="evidence" value="ECO:0007669"/>
    <property type="project" value="UniProtKB-KW"/>
</dbReference>
<dbReference type="PROSITE" id="PS00603">
    <property type="entry name" value="TK_CELLULAR_TYPE"/>
    <property type="match status" value="1"/>
</dbReference>
<keyword evidence="8" id="KW-0418">Kinase</keyword>
<evidence type="ECO:0000256" key="10">
    <source>
        <dbReference type="ARBA" id="ARBA00022840"/>
    </source>
</evidence>
<evidence type="ECO:0000256" key="1">
    <source>
        <dbReference type="ARBA" id="ARBA00007587"/>
    </source>
</evidence>
<evidence type="ECO:0000313" key="14">
    <source>
        <dbReference type="RefSeq" id="XP_039140610.1"/>
    </source>
</evidence>
<dbReference type="InterPro" id="IPR002885">
    <property type="entry name" value="PPR_rpt"/>
</dbReference>
<gene>
    <name evidence="14" type="primary">LOC120277840</name>
</gene>
<dbReference type="FunFam" id="1.25.40.10:FF:000341">
    <property type="entry name" value="Pentatricopeptide repeat-containing protein chloroplastic"/>
    <property type="match status" value="1"/>
</dbReference>
<dbReference type="GO" id="GO:0006950">
    <property type="term" value="P:response to stress"/>
    <property type="evidence" value="ECO:0007669"/>
    <property type="project" value="UniProtKB-ARBA"/>
</dbReference>
<keyword evidence="3" id="KW-0237">DNA synthesis</keyword>
<dbReference type="SUPFAM" id="SSF57716">
    <property type="entry name" value="Glucocorticoid receptor-like (DNA-binding domain)"/>
    <property type="match status" value="1"/>
</dbReference>
<dbReference type="Proteomes" id="UP001515500">
    <property type="component" value="Chromosome 15"/>
</dbReference>
<dbReference type="Pfam" id="PF01535">
    <property type="entry name" value="PPR"/>
    <property type="match status" value="1"/>
</dbReference>